<dbReference type="AlphaFoldDB" id="A0A078QVM3"/>
<organism evidence="1 2">
    <name type="scientific">Phocaeicola vulgatus str. 3775 SL</name>
    <name type="common">B</name>
    <name type="synonym">iv</name>
    <dbReference type="NCBI Taxonomy" id="1339350"/>
    <lineage>
        <taxon>Bacteria</taxon>
        <taxon>Pseudomonadati</taxon>
        <taxon>Bacteroidota</taxon>
        <taxon>Bacteroidia</taxon>
        <taxon>Bacteroidales</taxon>
        <taxon>Bacteroidaceae</taxon>
        <taxon>Phocaeicola</taxon>
    </lineage>
</organism>
<reference evidence="1 2" key="1">
    <citation type="submission" date="2014-04" db="EMBL/GenBank/DDBJ databases">
        <authorList>
            <person name="Sears C."/>
            <person name="Carroll K."/>
            <person name="Sack B.R."/>
            <person name="Qadri F."/>
            <person name="Myers L.L."/>
            <person name="Chung G.-T."/>
            <person name="Escheverria P."/>
            <person name="Fraser C.M."/>
            <person name="Sadzewicz L."/>
            <person name="Shefchek K.A."/>
            <person name="Tallon L."/>
            <person name="Das S.P."/>
            <person name="Daugherty S."/>
            <person name="Mongodin E.F."/>
        </authorList>
    </citation>
    <scope>NUCLEOTIDE SEQUENCE [LARGE SCALE GENOMIC DNA]</scope>
    <source>
        <strain evidence="2">3775 SL(B) 10 (iv)</strain>
    </source>
</reference>
<dbReference type="EMBL" id="JNHI01000029">
    <property type="protein sequence ID" value="KDS27464.1"/>
    <property type="molecule type" value="Genomic_DNA"/>
</dbReference>
<evidence type="ECO:0000313" key="1">
    <source>
        <dbReference type="EMBL" id="KDS27464.1"/>
    </source>
</evidence>
<evidence type="ECO:0000313" key="2">
    <source>
        <dbReference type="Proteomes" id="UP000028134"/>
    </source>
</evidence>
<sequence>MEKNGANPKVAEDTAAYKIPFIRFMSFSSKADTKIDNNT</sequence>
<gene>
    <name evidence="1" type="ORF">M097_3819</name>
</gene>
<protein>
    <submittedName>
        <fullName evidence="1">Uncharacterized protein</fullName>
    </submittedName>
</protein>
<name>A0A078QVM3_PHOVU</name>
<dbReference type="PATRIC" id="fig|1339350.3.peg.3640"/>
<proteinExistence type="predicted"/>
<accession>A0A078QVM3</accession>
<dbReference type="Proteomes" id="UP000028134">
    <property type="component" value="Unassembled WGS sequence"/>
</dbReference>
<comment type="caution">
    <text evidence="1">The sequence shown here is derived from an EMBL/GenBank/DDBJ whole genome shotgun (WGS) entry which is preliminary data.</text>
</comment>